<keyword evidence="2" id="KW-1185">Reference proteome</keyword>
<name>D6SN51_9BACT</name>
<dbReference type="AlphaFoldDB" id="D6SN51"/>
<dbReference type="OrthoDB" id="5475546at2"/>
<comment type="caution">
    <text evidence="1">The sequence shown here is derived from an EMBL/GenBank/DDBJ whole genome shotgun (WGS) entry which is preliminary data.</text>
</comment>
<proteinExistence type="predicted"/>
<dbReference type="EMBL" id="ACJN02000002">
    <property type="protein sequence ID" value="EFI34177.1"/>
    <property type="molecule type" value="Genomic_DNA"/>
</dbReference>
<dbReference type="RefSeq" id="WP_008869507.1">
    <property type="nucleotide sequence ID" value="NZ_ACJN02000002.1"/>
</dbReference>
<evidence type="ECO:0000313" key="1">
    <source>
        <dbReference type="EMBL" id="EFI34177.1"/>
    </source>
</evidence>
<reference evidence="1" key="1">
    <citation type="submission" date="2010-05" db="EMBL/GenBank/DDBJ databases">
        <title>The draft genome of Desulfonatronospira thiodismutans ASO3-1.</title>
        <authorList>
            <consortium name="US DOE Joint Genome Institute (JGI-PGF)"/>
            <person name="Lucas S."/>
            <person name="Copeland A."/>
            <person name="Lapidus A."/>
            <person name="Cheng J.-F."/>
            <person name="Bruce D."/>
            <person name="Goodwin L."/>
            <person name="Pitluck S."/>
            <person name="Chertkov O."/>
            <person name="Brettin T."/>
            <person name="Detter J.C."/>
            <person name="Han C."/>
            <person name="Land M.L."/>
            <person name="Hauser L."/>
            <person name="Kyrpides N."/>
            <person name="Mikhailova N."/>
            <person name="Muyzer G."/>
            <person name="Woyke T."/>
        </authorList>
    </citation>
    <scope>NUCLEOTIDE SEQUENCE [LARGE SCALE GENOMIC DNA]</scope>
    <source>
        <strain evidence="1">ASO3-1</strain>
    </source>
</reference>
<sequence>MSFEFHTHLDISVDTRYNELFTDTEELYTHYEVWTGHIQEDGEVVDGNFLGRLSIEDLADVRVGYDQINHNAMYVRGWEDETGTGDWHHNDWKDGDYFDFPGPPEIEFHTDVDISLETSFADLFTDEDDTSTWYQIWTGEMDEEGVVQGSLVDTEEGGGWVRAEDLNNLLFTADQDGHNTVYVQSYSPEQGKGDWQHNDWQESRYFDSPEFPEAVLHSFPSQVMQANPDIEFNTDLNVTAGVTTFDELFTDPDESVVWYQLWTGKIDAEGEFIKGSFVDTPAGRGWIEASDLETLKVTAAHVDHNSLGVKAWSEEHGIRDMQFNDPDKPFTIDLLNAELELQGLRWKCQGIDFCTVPVEVAAGEKLNVTGTLAALNDGLADAEDVDFSLVILDADGEVEHEFTISEDDDFIPAGRSVDFNYAWYIEEPGDYTAEVTSSADNARSVQISEHFTVEHQEPGLRFQELEWTSNGKKFNTNHGLEVGEELTVSGKLAALEGYRENAEDVELNLVITGGARSDVSVEGYTVGDMKPGDSHEFELSWTSEYDYDPGQHPYYTLKIVADADNVDTVDNFRTFDVKAPEAASDDHIHTLGVSDDNARNEMEMS</sequence>
<dbReference type="Proteomes" id="UP000005496">
    <property type="component" value="Unassembled WGS sequence"/>
</dbReference>
<protein>
    <submittedName>
        <fullName evidence="1">Uncharacterized protein</fullName>
    </submittedName>
</protein>
<gene>
    <name evidence="1" type="ORF">Dthio_PD1525</name>
</gene>
<organism evidence="1 2">
    <name type="scientific">Desulfonatronospira thiodismutans ASO3-1</name>
    <dbReference type="NCBI Taxonomy" id="555779"/>
    <lineage>
        <taxon>Bacteria</taxon>
        <taxon>Pseudomonadati</taxon>
        <taxon>Thermodesulfobacteriota</taxon>
        <taxon>Desulfovibrionia</taxon>
        <taxon>Desulfovibrionales</taxon>
        <taxon>Desulfonatronovibrionaceae</taxon>
        <taxon>Desulfonatronospira</taxon>
    </lineage>
</organism>
<evidence type="ECO:0000313" key="2">
    <source>
        <dbReference type="Proteomes" id="UP000005496"/>
    </source>
</evidence>
<accession>D6SN51</accession>
<dbReference type="InterPro" id="IPR013783">
    <property type="entry name" value="Ig-like_fold"/>
</dbReference>
<dbReference type="Gene3D" id="2.60.40.10">
    <property type="entry name" value="Immunoglobulins"/>
    <property type="match status" value="1"/>
</dbReference>